<keyword evidence="2" id="KW-0472">Membrane</keyword>
<keyword evidence="2" id="KW-0812">Transmembrane</keyword>
<feature type="non-terminal residue" evidence="3">
    <location>
        <position position="96"/>
    </location>
</feature>
<name>A0A0B6YGX7_9EUPU</name>
<feature type="region of interest" description="Disordered" evidence="1">
    <location>
        <begin position="1"/>
        <end position="32"/>
    </location>
</feature>
<dbReference type="EMBL" id="HACG01008562">
    <property type="protein sequence ID" value="CEK55427.1"/>
    <property type="molecule type" value="Transcribed_RNA"/>
</dbReference>
<evidence type="ECO:0000256" key="1">
    <source>
        <dbReference type="SAM" id="MobiDB-lite"/>
    </source>
</evidence>
<sequence length="96" mass="10334">MDVRKEDINEDTPSRGRSRRRRDDGAGGDGGVMDNCCGEGRVWIFLVLGILALVFSVVLTGVYMNVRTLTTSMDSVEVMPSFVPIAASGLTGLLVL</sequence>
<dbReference type="AlphaFoldDB" id="A0A0B6YGX7"/>
<gene>
    <name evidence="3" type="primary">ORF25184</name>
</gene>
<evidence type="ECO:0000313" key="3">
    <source>
        <dbReference type="EMBL" id="CEK55427.1"/>
    </source>
</evidence>
<accession>A0A0B6YGX7</accession>
<feature type="transmembrane region" description="Helical" evidence="2">
    <location>
        <begin position="42"/>
        <end position="66"/>
    </location>
</feature>
<keyword evidence="2" id="KW-1133">Transmembrane helix</keyword>
<reference evidence="3" key="1">
    <citation type="submission" date="2014-12" db="EMBL/GenBank/DDBJ databases">
        <title>Insight into the proteome of Arion vulgaris.</title>
        <authorList>
            <person name="Aradska J."/>
            <person name="Bulat T."/>
            <person name="Smidak R."/>
            <person name="Sarate P."/>
            <person name="Gangsoo J."/>
            <person name="Sialana F."/>
            <person name="Bilban M."/>
            <person name="Lubec G."/>
        </authorList>
    </citation>
    <scope>NUCLEOTIDE SEQUENCE</scope>
    <source>
        <tissue evidence="3">Skin</tissue>
    </source>
</reference>
<proteinExistence type="predicted"/>
<evidence type="ECO:0000256" key="2">
    <source>
        <dbReference type="SAM" id="Phobius"/>
    </source>
</evidence>
<protein>
    <submittedName>
        <fullName evidence="3">Uncharacterized protein</fullName>
    </submittedName>
</protein>
<organism evidence="3">
    <name type="scientific">Arion vulgaris</name>
    <dbReference type="NCBI Taxonomy" id="1028688"/>
    <lineage>
        <taxon>Eukaryota</taxon>
        <taxon>Metazoa</taxon>
        <taxon>Spiralia</taxon>
        <taxon>Lophotrochozoa</taxon>
        <taxon>Mollusca</taxon>
        <taxon>Gastropoda</taxon>
        <taxon>Heterobranchia</taxon>
        <taxon>Euthyneura</taxon>
        <taxon>Panpulmonata</taxon>
        <taxon>Eupulmonata</taxon>
        <taxon>Stylommatophora</taxon>
        <taxon>Helicina</taxon>
        <taxon>Arionoidea</taxon>
        <taxon>Arionidae</taxon>
        <taxon>Arion</taxon>
    </lineage>
</organism>